<sequence length="77" mass="8663">MNNYIRGIVLGWLANTDSTPCTSLRTILHYIAKYHTKAEQQTQVYKEILSGLIQRVNIARPMVSLVAKIINKQGACC</sequence>
<proteinExistence type="predicted"/>
<keyword evidence="2" id="KW-1185">Reference proteome</keyword>
<protein>
    <submittedName>
        <fullName evidence="1">Uncharacterized protein</fullName>
    </submittedName>
</protein>
<name>A0AA39ZTD7_9PEZI</name>
<accession>A0AA39ZTD7</accession>
<organism evidence="1 2">
    <name type="scientific">Lasiosphaeria miniovina</name>
    <dbReference type="NCBI Taxonomy" id="1954250"/>
    <lineage>
        <taxon>Eukaryota</taxon>
        <taxon>Fungi</taxon>
        <taxon>Dikarya</taxon>
        <taxon>Ascomycota</taxon>
        <taxon>Pezizomycotina</taxon>
        <taxon>Sordariomycetes</taxon>
        <taxon>Sordariomycetidae</taxon>
        <taxon>Sordariales</taxon>
        <taxon>Lasiosphaeriaceae</taxon>
        <taxon>Lasiosphaeria</taxon>
    </lineage>
</organism>
<comment type="caution">
    <text evidence="1">The sequence shown here is derived from an EMBL/GenBank/DDBJ whole genome shotgun (WGS) entry which is preliminary data.</text>
</comment>
<dbReference type="Proteomes" id="UP001172101">
    <property type="component" value="Unassembled WGS sequence"/>
</dbReference>
<dbReference type="EMBL" id="JAUIRO010000008">
    <property type="protein sequence ID" value="KAK0703271.1"/>
    <property type="molecule type" value="Genomic_DNA"/>
</dbReference>
<dbReference type="AlphaFoldDB" id="A0AA39ZTD7"/>
<gene>
    <name evidence="1" type="ORF">B0T26DRAFT_657793</name>
</gene>
<dbReference type="RefSeq" id="XP_060290130.1">
    <property type="nucleotide sequence ID" value="XM_060438812.1"/>
</dbReference>
<dbReference type="GeneID" id="85322082"/>
<reference evidence="1" key="1">
    <citation type="submission" date="2023-06" db="EMBL/GenBank/DDBJ databases">
        <title>Genome-scale phylogeny and comparative genomics of the fungal order Sordariales.</title>
        <authorList>
            <consortium name="Lawrence Berkeley National Laboratory"/>
            <person name="Hensen N."/>
            <person name="Bonometti L."/>
            <person name="Westerberg I."/>
            <person name="Brannstrom I.O."/>
            <person name="Guillou S."/>
            <person name="Cros-Aarteil S."/>
            <person name="Calhoun S."/>
            <person name="Haridas S."/>
            <person name="Kuo A."/>
            <person name="Mondo S."/>
            <person name="Pangilinan J."/>
            <person name="Riley R."/>
            <person name="LaButti K."/>
            <person name="Andreopoulos B."/>
            <person name="Lipzen A."/>
            <person name="Chen C."/>
            <person name="Yanf M."/>
            <person name="Daum C."/>
            <person name="Ng V."/>
            <person name="Clum A."/>
            <person name="Steindorff A."/>
            <person name="Ohm R."/>
            <person name="Martin F."/>
            <person name="Silar P."/>
            <person name="Natvig D."/>
            <person name="Lalanne C."/>
            <person name="Gautier V."/>
            <person name="Ament-velasquez S.L."/>
            <person name="Kruys A."/>
            <person name="Hutchinson M.I."/>
            <person name="Powell A.J."/>
            <person name="Barry K."/>
            <person name="Miller A.N."/>
            <person name="Grigoriev I.V."/>
            <person name="Debuchy R."/>
            <person name="Gladieux P."/>
            <person name="Thoren M.H."/>
            <person name="Johannesson H."/>
        </authorList>
    </citation>
    <scope>NUCLEOTIDE SEQUENCE</scope>
    <source>
        <strain evidence="1">SMH2392-1A</strain>
    </source>
</reference>
<evidence type="ECO:0000313" key="2">
    <source>
        <dbReference type="Proteomes" id="UP001172101"/>
    </source>
</evidence>
<evidence type="ECO:0000313" key="1">
    <source>
        <dbReference type="EMBL" id="KAK0703271.1"/>
    </source>
</evidence>